<feature type="domain" description="Pterin-binding" evidence="9">
    <location>
        <begin position="34"/>
        <end position="287"/>
    </location>
</feature>
<dbReference type="STRING" id="1727163.AO498_06890"/>
<dbReference type="CDD" id="cd00739">
    <property type="entry name" value="DHPS"/>
    <property type="match status" value="1"/>
</dbReference>
<evidence type="ECO:0000256" key="1">
    <source>
        <dbReference type="ARBA" id="ARBA00000012"/>
    </source>
</evidence>
<evidence type="ECO:0000256" key="6">
    <source>
        <dbReference type="ARBA" id="ARBA00022723"/>
    </source>
</evidence>
<dbReference type="Proteomes" id="UP000073816">
    <property type="component" value="Chromosome"/>
</dbReference>
<protein>
    <recommendedName>
        <fullName evidence="4">dihydropteroate synthase</fullName>
        <ecNumber evidence="4">2.5.1.15</ecNumber>
    </recommendedName>
</protein>
<dbReference type="RefSeq" id="WP_067545138.1">
    <property type="nucleotide sequence ID" value="NZ_CP012836.1"/>
</dbReference>
<dbReference type="InterPro" id="IPR000489">
    <property type="entry name" value="Pterin-binding_dom"/>
</dbReference>
<dbReference type="PANTHER" id="PTHR20941:SF1">
    <property type="entry name" value="FOLIC ACID SYNTHESIS PROTEIN FOL1"/>
    <property type="match status" value="1"/>
</dbReference>
<dbReference type="GO" id="GO:0005829">
    <property type="term" value="C:cytosol"/>
    <property type="evidence" value="ECO:0007669"/>
    <property type="project" value="TreeGrafter"/>
</dbReference>
<dbReference type="Pfam" id="PF00809">
    <property type="entry name" value="Pterin_bind"/>
    <property type="match status" value="1"/>
</dbReference>
<dbReference type="PATRIC" id="fig|1727163.4.peg.1428"/>
<keyword evidence="11" id="KW-1185">Reference proteome</keyword>
<reference evidence="11" key="1">
    <citation type="submission" date="2015-09" db="EMBL/GenBank/DDBJ databases">
        <title>Complete sequence of Algoriphagus sp. M8-2.</title>
        <authorList>
            <person name="Shintani M."/>
        </authorList>
    </citation>
    <scope>NUCLEOTIDE SEQUENCE [LARGE SCALE GENOMIC DNA]</scope>
    <source>
        <strain evidence="11">M8-2</strain>
    </source>
</reference>
<dbReference type="GO" id="GO:0046872">
    <property type="term" value="F:metal ion binding"/>
    <property type="evidence" value="ECO:0007669"/>
    <property type="project" value="UniProtKB-KW"/>
</dbReference>
<evidence type="ECO:0000259" key="9">
    <source>
        <dbReference type="PROSITE" id="PS50972"/>
    </source>
</evidence>
<comment type="pathway">
    <text evidence="3">Cofactor biosynthesis; tetrahydrofolate biosynthesis; 7,8-dihydrofolate from 2-amino-4-hydroxy-6-hydroxymethyl-7,8-dihydropteridine diphosphate and 4-aminobenzoate: step 1/2.</text>
</comment>
<evidence type="ECO:0000256" key="2">
    <source>
        <dbReference type="ARBA" id="ARBA00001946"/>
    </source>
</evidence>
<evidence type="ECO:0000313" key="10">
    <source>
        <dbReference type="EMBL" id="AMQ56134.1"/>
    </source>
</evidence>
<dbReference type="GO" id="GO:0046656">
    <property type="term" value="P:folic acid biosynthetic process"/>
    <property type="evidence" value="ECO:0007669"/>
    <property type="project" value="UniProtKB-KW"/>
</dbReference>
<keyword evidence="8" id="KW-0289">Folate biosynthesis</keyword>
<dbReference type="InterPro" id="IPR011005">
    <property type="entry name" value="Dihydropteroate_synth-like_sf"/>
</dbReference>
<evidence type="ECO:0000256" key="5">
    <source>
        <dbReference type="ARBA" id="ARBA00022679"/>
    </source>
</evidence>
<dbReference type="PANTHER" id="PTHR20941">
    <property type="entry name" value="FOLATE SYNTHESIS PROTEINS"/>
    <property type="match status" value="1"/>
</dbReference>
<keyword evidence="6" id="KW-0479">Metal-binding</keyword>
<dbReference type="KEGG" id="alm:AO498_06890"/>
<accession>A0A142ELX9</accession>
<dbReference type="GO" id="GO:0046654">
    <property type="term" value="P:tetrahydrofolate biosynthetic process"/>
    <property type="evidence" value="ECO:0007669"/>
    <property type="project" value="TreeGrafter"/>
</dbReference>
<comment type="catalytic activity">
    <reaction evidence="1">
        <text>(7,8-dihydropterin-6-yl)methyl diphosphate + 4-aminobenzoate = 7,8-dihydropteroate + diphosphate</text>
        <dbReference type="Rhea" id="RHEA:19949"/>
        <dbReference type="ChEBI" id="CHEBI:17836"/>
        <dbReference type="ChEBI" id="CHEBI:17839"/>
        <dbReference type="ChEBI" id="CHEBI:33019"/>
        <dbReference type="ChEBI" id="CHEBI:72950"/>
        <dbReference type="EC" id="2.5.1.15"/>
    </reaction>
</comment>
<dbReference type="EMBL" id="CP012836">
    <property type="protein sequence ID" value="AMQ56134.1"/>
    <property type="molecule type" value="Genomic_DNA"/>
</dbReference>
<organism evidence="10 11">
    <name type="scientific">Algoriphagus sanaruensis</name>
    <dbReference type="NCBI Taxonomy" id="1727163"/>
    <lineage>
        <taxon>Bacteria</taxon>
        <taxon>Pseudomonadati</taxon>
        <taxon>Bacteroidota</taxon>
        <taxon>Cytophagia</taxon>
        <taxon>Cytophagales</taxon>
        <taxon>Cyclobacteriaceae</taxon>
        <taxon>Algoriphagus</taxon>
    </lineage>
</organism>
<gene>
    <name evidence="10" type="ORF">AO498_06890</name>
</gene>
<dbReference type="InterPro" id="IPR045031">
    <property type="entry name" value="DHP_synth-like"/>
</dbReference>
<evidence type="ECO:0000256" key="3">
    <source>
        <dbReference type="ARBA" id="ARBA00004763"/>
    </source>
</evidence>
<evidence type="ECO:0000313" key="11">
    <source>
        <dbReference type="Proteomes" id="UP000073816"/>
    </source>
</evidence>
<dbReference type="OrthoDB" id="9811744at2"/>
<dbReference type="PROSITE" id="PS00793">
    <property type="entry name" value="DHPS_2"/>
    <property type="match status" value="1"/>
</dbReference>
<dbReference type="GO" id="GO:0004156">
    <property type="term" value="F:dihydropteroate synthase activity"/>
    <property type="evidence" value="ECO:0007669"/>
    <property type="project" value="UniProtKB-EC"/>
</dbReference>
<keyword evidence="5" id="KW-0808">Transferase</keyword>
<dbReference type="SUPFAM" id="SSF51717">
    <property type="entry name" value="Dihydropteroate synthetase-like"/>
    <property type="match status" value="1"/>
</dbReference>
<dbReference type="PROSITE" id="PS50972">
    <property type="entry name" value="PTERIN_BINDING"/>
    <property type="match status" value="1"/>
</dbReference>
<evidence type="ECO:0000256" key="4">
    <source>
        <dbReference type="ARBA" id="ARBA00012458"/>
    </source>
</evidence>
<dbReference type="EC" id="2.5.1.15" evidence="4"/>
<dbReference type="InterPro" id="IPR006390">
    <property type="entry name" value="DHP_synth_dom"/>
</dbReference>
<sequence length="294" mass="32817">MLPIQGQNSSIEDRVFPQKFTLQIKGRLYSFAKPKVMGILNLTPDSFFEGSRISGNSTLLLKKAEKMILDGAELLDLGGYSTRPGAKDISVEEEISRVQPAFSILKKEFPEILLSVDSFRAQVAQAAIDAGADIINDISAGELDPMMLQVVAESGLPYIAMHMRGTPQTMQQETSYADFLNEILHYFSQKMDNFRKLGIKDVILDPGFGFAKTLDQNYQLLRQIDLFQIFGCPLLVGVSRKSMIYRLLHTDPEHALNGTTALNMVALLKGANLLRVHDVKEAKETITLFEQLYP</sequence>
<dbReference type="AlphaFoldDB" id="A0A142ELX9"/>
<reference evidence="10 11" key="2">
    <citation type="journal article" date="2016" name="Genome Announc.">
        <title>Complete Genome Sequence of Algoriphagus sp. Strain M8-2, Isolated from a Brackish Lake.</title>
        <authorList>
            <person name="Muraguchi Y."/>
            <person name="Kushimoto K."/>
            <person name="Ohtsubo Y."/>
            <person name="Suzuki T."/>
            <person name="Dohra H."/>
            <person name="Kimbara K."/>
            <person name="Shintani M."/>
        </authorList>
    </citation>
    <scope>NUCLEOTIDE SEQUENCE [LARGE SCALE GENOMIC DNA]</scope>
    <source>
        <strain evidence="10 11">M8-2</strain>
    </source>
</reference>
<keyword evidence="7" id="KW-0460">Magnesium</keyword>
<name>A0A142ELX9_9BACT</name>
<dbReference type="Gene3D" id="3.20.20.20">
    <property type="entry name" value="Dihydropteroate synthase-like"/>
    <property type="match status" value="1"/>
</dbReference>
<dbReference type="NCBIfam" id="TIGR01496">
    <property type="entry name" value="DHPS"/>
    <property type="match status" value="1"/>
</dbReference>
<proteinExistence type="predicted"/>
<comment type="cofactor">
    <cofactor evidence="2">
        <name>Mg(2+)</name>
        <dbReference type="ChEBI" id="CHEBI:18420"/>
    </cofactor>
</comment>
<evidence type="ECO:0000256" key="8">
    <source>
        <dbReference type="ARBA" id="ARBA00022909"/>
    </source>
</evidence>
<evidence type="ECO:0000256" key="7">
    <source>
        <dbReference type="ARBA" id="ARBA00022842"/>
    </source>
</evidence>